<evidence type="ECO:0000313" key="3">
    <source>
        <dbReference type="EMBL" id="KAJ6441495.1"/>
    </source>
</evidence>
<feature type="domain" description="BZIP" evidence="2">
    <location>
        <begin position="15"/>
        <end position="30"/>
    </location>
</feature>
<proteinExistence type="predicted"/>
<dbReference type="CDD" id="cd14688">
    <property type="entry name" value="bZIP_YAP"/>
    <property type="match status" value="1"/>
</dbReference>
<organism evidence="3 4">
    <name type="scientific">Purpureocillium lavendulum</name>
    <dbReference type="NCBI Taxonomy" id="1247861"/>
    <lineage>
        <taxon>Eukaryota</taxon>
        <taxon>Fungi</taxon>
        <taxon>Dikarya</taxon>
        <taxon>Ascomycota</taxon>
        <taxon>Pezizomycotina</taxon>
        <taxon>Sordariomycetes</taxon>
        <taxon>Hypocreomycetidae</taxon>
        <taxon>Hypocreales</taxon>
        <taxon>Ophiocordycipitaceae</taxon>
        <taxon>Purpureocillium</taxon>
    </lineage>
</organism>
<feature type="region of interest" description="Disordered" evidence="1">
    <location>
        <begin position="1"/>
        <end position="123"/>
    </location>
</feature>
<dbReference type="PROSITE" id="PS00036">
    <property type="entry name" value="BZIP_BASIC"/>
    <property type="match status" value="1"/>
</dbReference>
<keyword evidence="4" id="KW-1185">Reference proteome</keyword>
<name>A0AB34FTU5_9HYPO</name>
<dbReference type="Proteomes" id="UP001163105">
    <property type="component" value="Unassembled WGS sequence"/>
</dbReference>
<dbReference type="PANTHER" id="PTHR39607:SF1">
    <property type="entry name" value="B-ZIP TRANSCRIPTION FACTOR (EUROFUNG)"/>
    <property type="match status" value="1"/>
</dbReference>
<dbReference type="EMBL" id="JAQHRD010000004">
    <property type="protein sequence ID" value="KAJ6441495.1"/>
    <property type="molecule type" value="Genomic_DNA"/>
</dbReference>
<dbReference type="GO" id="GO:0003700">
    <property type="term" value="F:DNA-binding transcription factor activity"/>
    <property type="evidence" value="ECO:0007669"/>
    <property type="project" value="InterPro"/>
</dbReference>
<dbReference type="InterPro" id="IPR004827">
    <property type="entry name" value="bZIP"/>
</dbReference>
<feature type="compositionally biased region" description="Basic and acidic residues" evidence="1">
    <location>
        <begin position="104"/>
        <end position="113"/>
    </location>
</feature>
<gene>
    <name evidence="3" type="ORF">O9K51_05046</name>
</gene>
<evidence type="ECO:0000313" key="4">
    <source>
        <dbReference type="Proteomes" id="UP001163105"/>
    </source>
</evidence>
<evidence type="ECO:0000259" key="2">
    <source>
        <dbReference type="PROSITE" id="PS00036"/>
    </source>
</evidence>
<dbReference type="SUPFAM" id="SSF57959">
    <property type="entry name" value="Leucine zipper domain"/>
    <property type="match status" value="1"/>
</dbReference>
<protein>
    <submittedName>
        <fullName evidence="3">D-amino-acid oxidase</fullName>
    </submittedName>
</protein>
<comment type="caution">
    <text evidence="3">The sequence shown here is derived from an EMBL/GenBank/DDBJ whole genome shotgun (WGS) entry which is preliminary data.</text>
</comment>
<sequence length="377" mass="42157">MTKEDWTLVTDRSQKKRIQNRVAQRTYRNRIKQRVEELEKEVNEYRRREQEAEGHKDGEAGGGGNIATQSAAGEGRTSTGRDRDNSDNHSNATSTRTSRNQSTGKHDDDKSNDKSGSSDGSYVLDMEMTDRDSRPNGDMGAMLQHGNPVMQPQCLTQSTHPRSQMPPQVAFAPFPGFASPPISQPYSLSPDWAWSSVANNMYRDTMNHQGLAEFDHDSNISREQRNSRHSELPILLSKLRENATSWSQWEAHGYQYEIIKSAETIARAERVECISSRAACADVLAEVDKLPANTSGLDSASLSKAFRPLTKLFQDKVPKLWALTESLVGSDESANQRQRCYTSLAIMLLLCCSDQVRKPQMTSLIDSCLEIAYGSMT</sequence>
<dbReference type="InterPro" id="IPR052635">
    <property type="entry name" value="Sec_Metab_Biosynth_Reg"/>
</dbReference>
<dbReference type="AlphaFoldDB" id="A0AB34FTU5"/>
<evidence type="ECO:0000256" key="1">
    <source>
        <dbReference type="SAM" id="MobiDB-lite"/>
    </source>
</evidence>
<reference evidence="3" key="1">
    <citation type="submission" date="2023-01" db="EMBL/GenBank/DDBJ databases">
        <title>The growth and conidiation of Purpureocillium lavendulum are regulated by nitrogen source and histone H3K14 acetylation.</title>
        <authorList>
            <person name="Tang P."/>
            <person name="Han J."/>
            <person name="Zhang C."/>
            <person name="Tang P."/>
            <person name="Qi F."/>
            <person name="Zhang K."/>
            <person name="Liang L."/>
        </authorList>
    </citation>
    <scope>NUCLEOTIDE SEQUENCE</scope>
    <source>
        <strain evidence="3">YMF1.00683</strain>
    </source>
</reference>
<feature type="compositionally biased region" description="Basic and acidic residues" evidence="1">
    <location>
        <begin position="33"/>
        <end position="59"/>
    </location>
</feature>
<feature type="compositionally biased region" description="Polar residues" evidence="1">
    <location>
        <begin position="88"/>
        <end position="103"/>
    </location>
</feature>
<dbReference type="PANTHER" id="PTHR39607">
    <property type="entry name" value="XANTHOCILLIN BIOSYNTHESIS CLUSTER TRANSCRIPTION FACTOR XANC-RELATED"/>
    <property type="match status" value="1"/>
</dbReference>
<accession>A0AB34FTU5</accession>
<dbReference type="Gene3D" id="1.20.5.170">
    <property type="match status" value="1"/>
</dbReference>
<dbReference type="InterPro" id="IPR046347">
    <property type="entry name" value="bZIP_sf"/>
</dbReference>